<keyword evidence="8 17" id="KW-0547">Nucleotide-binding</keyword>
<keyword evidence="9" id="KW-0418">Kinase</keyword>
<evidence type="ECO:0000259" key="20">
    <source>
        <dbReference type="PROSITE" id="PS51473"/>
    </source>
</evidence>
<keyword evidence="2" id="KW-0723">Serine/threonine-protein kinase</keyword>
<dbReference type="GO" id="GO:0005524">
    <property type="term" value="F:ATP binding"/>
    <property type="evidence" value="ECO:0007669"/>
    <property type="project" value="UniProtKB-UniRule"/>
</dbReference>
<feature type="transmembrane region" description="Helical" evidence="18">
    <location>
        <begin position="290"/>
        <end position="315"/>
    </location>
</feature>
<keyword evidence="12 18" id="KW-0472">Membrane</keyword>
<dbReference type="Pfam" id="PF07714">
    <property type="entry name" value="PK_Tyr_Ser-Thr"/>
    <property type="match status" value="1"/>
</dbReference>
<evidence type="ECO:0000256" key="11">
    <source>
        <dbReference type="ARBA" id="ARBA00022989"/>
    </source>
</evidence>
<dbReference type="EMBL" id="PNBA02000015">
    <property type="protein sequence ID" value="KAG6398784.1"/>
    <property type="molecule type" value="Genomic_DNA"/>
</dbReference>
<evidence type="ECO:0000256" key="17">
    <source>
        <dbReference type="PROSITE-ProRule" id="PRU10141"/>
    </source>
</evidence>
<dbReference type="InterPro" id="IPR052059">
    <property type="entry name" value="CR_Ser/Thr_kinase"/>
</dbReference>
<dbReference type="Gene3D" id="3.30.430.20">
    <property type="entry name" value="Gnk2 domain, C-X8-C-X2-C motif"/>
    <property type="match status" value="2"/>
</dbReference>
<comment type="subcellular location">
    <subcellularLocation>
        <location evidence="1">Membrane</location>
        <topology evidence="1">Single-pass membrane protein</topology>
    </subcellularLocation>
</comment>
<accession>A0A8X8WRN1</accession>
<evidence type="ECO:0000256" key="15">
    <source>
        <dbReference type="ARBA" id="ARBA00047558"/>
    </source>
</evidence>
<feature type="domain" description="Gnk2-homologous" evidence="20">
    <location>
        <begin position="104"/>
        <end position="209"/>
    </location>
</feature>
<evidence type="ECO:0000256" key="1">
    <source>
        <dbReference type="ARBA" id="ARBA00004167"/>
    </source>
</evidence>
<evidence type="ECO:0000256" key="14">
    <source>
        <dbReference type="ARBA" id="ARBA00023180"/>
    </source>
</evidence>
<sequence length="754" mass="83170">MKLICGIQTEQNATINVANFISTMDKITLQMQSSGHGDAETGSGRQKSYGFAQCYGDLSPTDCTLCYVEARNILPRCYPSNGGRAYLEGCFIRAENYSFYDEFTGPGDGPECGNRTRAGPEFEESVRKGLSQVVSVASGNVRYGRAEVAVGRAVNESVYVMADCWRTISATACRACLENASASLLGCLPRADGRALNTGCFVQYSDTDFMNSLPVAVSCWRMRVSNDLSIVEGLIVFGQWITSLVEVAGCNVDAACPNQRHHDQEDRKVVPDQAVVAVEASLVAGRSWRVIVNVIVAVSGAALFIGGVIIGVYVWKRRIIARKRRDDAEKLVKNLNHSSLNFKYSTLERATASFDEANKLGQGGFGTVYKGVLADGREIAVKRLFFNNKHRVTDFYNEVNMVSSVEHKNLVRLLGCSCSGPERLLVYEFCSNKSLDSFIFDLDKGKELDWEKRLKIIVGTAEGLVYLHENTSTRIIHRDIKASNILLDSRMRAKIADFGLARSFEKDQSHISTAIAGTLGYMAPEYLAYGQLTEKADVYSFGVLVLEIVSGRRNNEGESSDDTESLLSRAWKQFKQGRIEPLVDPNLMLGCRKEEADVMKEMVRVVQIGLVCTQEIPSSRQSMSKALLMLEAKEDPPLPSNPPFMDKETMEFHYTSGGSNEASIATISHSVFLPRAQAIKLICGAHPQHESDVFVPNFFSSMENVSRQLRTSGFGLAETGRGVDASYCFAQCHRDIPLTECAICYAEALDLNFT</sequence>
<evidence type="ECO:0000256" key="4">
    <source>
        <dbReference type="ARBA" id="ARBA00022679"/>
    </source>
</evidence>
<dbReference type="SUPFAM" id="SSF56112">
    <property type="entry name" value="Protein kinase-like (PK-like)"/>
    <property type="match status" value="1"/>
</dbReference>
<evidence type="ECO:0008006" key="23">
    <source>
        <dbReference type="Google" id="ProtNLM"/>
    </source>
</evidence>
<dbReference type="PROSITE" id="PS00107">
    <property type="entry name" value="PROTEIN_KINASE_ATP"/>
    <property type="match status" value="1"/>
</dbReference>
<dbReference type="GO" id="GO:0016020">
    <property type="term" value="C:membrane"/>
    <property type="evidence" value="ECO:0007669"/>
    <property type="project" value="UniProtKB-SubCell"/>
</dbReference>
<dbReference type="InterPro" id="IPR008271">
    <property type="entry name" value="Ser/Thr_kinase_AS"/>
</dbReference>
<dbReference type="InterPro" id="IPR002902">
    <property type="entry name" value="GNK2"/>
</dbReference>
<keyword evidence="13" id="KW-0675">Receptor</keyword>
<keyword evidence="7" id="KW-0677">Repeat</keyword>
<evidence type="ECO:0000256" key="18">
    <source>
        <dbReference type="SAM" id="Phobius"/>
    </source>
</evidence>
<feature type="domain" description="Protein kinase" evidence="19">
    <location>
        <begin position="354"/>
        <end position="638"/>
    </location>
</feature>
<evidence type="ECO:0000256" key="5">
    <source>
        <dbReference type="ARBA" id="ARBA00022692"/>
    </source>
</evidence>
<dbReference type="Gene3D" id="1.10.510.10">
    <property type="entry name" value="Transferase(Phosphotransferase) domain 1"/>
    <property type="match status" value="1"/>
</dbReference>
<evidence type="ECO:0000256" key="3">
    <source>
        <dbReference type="ARBA" id="ARBA00022553"/>
    </source>
</evidence>
<evidence type="ECO:0000256" key="8">
    <source>
        <dbReference type="ARBA" id="ARBA00022741"/>
    </source>
</evidence>
<dbReference type="PROSITE" id="PS00108">
    <property type="entry name" value="PROTEIN_KINASE_ST"/>
    <property type="match status" value="1"/>
</dbReference>
<reference evidence="21" key="2">
    <citation type="submission" date="2020-08" db="EMBL/GenBank/DDBJ databases">
        <title>Plant Genome Project.</title>
        <authorList>
            <person name="Zhang R.-G."/>
        </authorList>
    </citation>
    <scope>NUCLEOTIDE SEQUENCE</scope>
    <source>
        <strain evidence="21">Huo1</strain>
        <tissue evidence="21">Leaf</tissue>
    </source>
</reference>
<keyword evidence="22" id="KW-1185">Reference proteome</keyword>
<keyword evidence="11 18" id="KW-1133">Transmembrane helix</keyword>
<name>A0A8X8WRN1_SALSN</name>
<dbReference type="Gene3D" id="3.30.200.20">
    <property type="entry name" value="Phosphorylase Kinase, domain 1"/>
    <property type="match status" value="1"/>
</dbReference>
<gene>
    <name evidence="21" type="ORF">SASPL_140254</name>
</gene>
<reference evidence="21" key="1">
    <citation type="submission" date="2018-01" db="EMBL/GenBank/DDBJ databases">
        <authorList>
            <person name="Mao J.F."/>
        </authorList>
    </citation>
    <scope>NUCLEOTIDE SEQUENCE</scope>
    <source>
        <strain evidence="21">Huo1</strain>
        <tissue evidence="21">Leaf</tissue>
    </source>
</reference>
<dbReference type="PROSITE" id="PS51473">
    <property type="entry name" value="GNK2"/>
    <property type="match status" value="2"/>
</dbReference>
<dbReference type="InterPro" id="IPR017441">
    <property type="entry name" value="Protein_kinase_ATP_BS"/>
</dbReference>
<dbReference type="AlphaFoldDB" id="A0A8X8WRN1"/>
<comment type="catalytic activity">
    <reaction evidence="15">
        <text>L-seryl-[protein] + ATP = O-phospho-L-seryl-[protein] + ADP + H(+)</text>
        <dbReference type="Rhea" id="RHEA:17989"/>
        <dbReference type="Rhea" id="RHEA-COMP:9863"/>
        <dbReference type="Rhea" id="RHEA-COMP:11604"/>
        <dbReference type="ChEBI" id="CHEBI:15378"/>
        <dbReference type="ChEBI" id="CHEBI:29999"/>
        <dbReference type="ChEBI" id="CHEBI:30616"/>
        <dbReference type="ChEBI" id="CHEBI:83421"/>
        <dbReference type="ChEBI" id="CHEBI:456216"/>
    </reaction>
</comment>
<dbReference type="CDD" id="cd23509">
    <property type="entry name" value="Gnk2-like"/>
    <property type="match status" value="2"/>
</dbReference>
<dbReference type="FunFam" id="3.30.430.20:FF:000015">
    <property type="entry name" value="Cysteine-rich receptor-like protein kinase 3"/>
    <property type="match status" value="1"/>
</dbReference>
<dbReference type="PANTHER" id="PTHR47973">
    <property type="entry name" value="CYSTEINE-RICH RECEPTOR-LIKE PROTEIN KINASE 3"/>
    <property type="match status" value="1"/>
</dbReference>
<proteinExistence type="predicted"/>
<keyword evidence="3" id="KW-0597">Phosphoprotein</keyword>
<comment type="caution">
    <text evidence="21">The sequence shown here is derived from an EMBL/GenBank/DDBJ whole genome shotgun (WGS) entry which is preliminary data.</text>
</comment>
<dbReference type="CDD" id="cd14066">
    <property type="entry name" value="STKc_IRAK"/>
    <property type="match status" value="1"/>
</dbReference>
<keyword evidence="6" id="KW-0732">Signal</keyword>
<dbReference type="InterPro" id="IPR000719">
    <property type="entry name" value="Prot_kinase_dom"/>
</dbReference>
<feature type="domain" description="Gnk2-homologous" evidence="20">
    <location>
        <begin position="1"/>
        <end position="99"/>
    </location>
</feature>
<keyword evidence="5 18" id="KW-0812">Transmembrane</keyword>
<evidence type="ECO:0000313" key="21">
    <source>
        <dbReference type="EMBL" id="KAG6398784.1"/>
    </source>
</evidence>
<dbReference type="InterPro" id="IPR011009">
    <property type="entry name" value="Kinase-like_dom_sf"/>
</dbReference>
<evidence type="ECO:0000256" key="6">
    <source>
        <dbReference type="ARBA" id="ARBA00022729"/>
    </source>
</evidence>
<evidence type="ECO:0000256" key="12">
    <source>
        <dbReference type="ARBA" id="ARBA00023136"/>
    </source>
</evidence>
<dbReference type="SMART" id="SM00220">
    <property type="entry name" value="S_TKc"/>
    <property type="match status" value="1"/>
</dbReference>
<evidence type="ECO:0000256" key="13">
    <source>
        <dbReference type="ARBA" id="ARBA00023170"/>
    </source>
</evidence>
<evidence type="ECO:0000256" key="7">
    <source>
        <dbReference type="ARBA" id="ARBA00022737"/>
    </source>
</evidence>
<evidence type="ECO:0000256" key="9">
    <source>
        <dbReference type="ARBA" id="ARBA00022777"/>
    </source>
</evidence>
<comment type="catalytic activity">
    <reaction evidence="16">
        <text>L-threonyl-[protein] + ATP = O-phospho-L-threonyl-[protein] + ADP + H(+)</text>
        <dbReference type="Rhea" id="RHEA:46608"/>
        <dbReference type="Rhea" id="RHEA-COMP:11060"/>
        <dbReference type="Rhea" id="RHEA-COMP:11605"/>
        <dbReference type="ChEBI" id="CHEBI:15378"/>
        <dbReference type="ChEBI" id="CHEBI:30013"/>
        <dbReference type="ChEBI" id="CHEBI:30616"/>
        <dbReference type="ChEBI" id="CHEBI:61977"/>
        <dbReference type="ChEBI" id="CHEBI:456216"/>
    </reaction>
</comment>
<evidence type="ECO:0000313" key="22">
    <source>
        <dbReference type="Proteomes" id="UP000298416"/>
    </source>
</evidence>
<dbReference type="PROSITE" id="PS50011">
    <property type="entry name" value="PROTEIN_KINASE_DOM"/>
    <property type="match status" value="1"/>
</dbReference>
<evidence type="ECO:0000256" key="2">
    <source>
        <dbReference type="ARBA" id="ARBA00022527"/>
    </source>
</evidence>
<dbReference type="Pfam" id="PF01657">
    <property type="entry name" value="Stress-antifung"/>
    <property type="match status" value="2"/>
</dbReference>
<keyword evidence="10 17" id="KW-0067">ATP-binding</keyword>
<dbReference type="FunFam" id="1.10.510.10:FF:000336">
    <property type="entry name" value="Cysteine-rich receptor-like protein kinase 2"/>
    <property type="match status" value="1"/>
</dbReference>
<keyword evidence="4" id="KW-0808">Transferase</keyword>
<dbReference type="Proteomes" id="UP000298416">
    <property type="component" value="Unassembled WGS sequence"/>
</dbReference>
<keyword evidence="14" id="KW-0325">Glycoprotein</keyword>
<evidence type="ECO:0000256" key="16">
    <source>
        <dbReference type="ARBA" id="ARBA00047951"/>
    </source>
</evidence>
<dbReference type="FunFam" id="3.30.200.20:FF:001208">
    <property type="entry name" value="Putative DUF26-domain receptor-like protein kinase family protein"/>
    <property type="match status" value="1"/>
</dbReference>
<evidence type="ECO:0000259" key="19">
    <source>
        <dbReference type="PROSITE" id="PS50011"/>
    </source>
</evidence>
<dbReference type="InterPro" id="IPR001245">
    <property type="entry name" value="Ser-Thr/Tyr_kinase_cat_dom"/>
</dbReference>
<dbReference type="InterPro" id="IPR038408">
    <property type="entry name" value="GNK2_sf"/>
</dbReference>
<evidence type="ECO:0000256" key="10">
    <source>
        <dbReference type="ARBA" id="ARBA00022840"/>
    </source>
</evidence>
<protein>
    <recommendedName>
        <fullName evidence="23">Cysteine-rich receptor-like protein kinase 2</fullName>
    </recommendedName>
</protein>
<organism evidence="21">
    <name type="scientific">Salvia splendens</name>
    <name type="common">Scarlet sage</name>
    <dbReference type="NCBI Taxonomy" id="180675"/>
    <lineage>
        <taxon>Eukaryota</taxon>
        <taxon>Viridiplantae</taxon>
        <taxon>Streptophyta</taxon>
        <taxon>Embryophyta</taxon>
        <taxon>Tracheophyta</taxon>
        <taxon>Spermatophyta</taxon>
        <taxon>Magnoliopsida</taxon>
        <taxon>eudicotyledons</taxon>
        <taxon>Gunneridae</taxon>
        <taxon>Pentapetalae</taxon>
        <taxon>asterids</taxon>
        <taxon>lamiids</taxon>
        <taxon>Lamiales</taxon>
        <taxon>Lamiaceae</taxon>
        <taxon>Nepetoideae</taxon>
        <taxon>Mentheae</taxon>
        <taxon>Salviinae</taxon>
        <taxon>Salvia</taxon>
        <taxon>Salvia subgen. Calosphace</taxon>
        <taxon>core Calosphace</taxon>
    </lineage>
</organism>
<dbReference type="FunFam" id="3.30.430.20:FF:000005">
    <property type="entry name" value="Cysteine-rich receptor-like protein kinase 2"/>
    <property type="match status" value="1"/>
</dbReference>
<feature type="binding site" evidence="17">
    <location>
        <position position="382"/>
    </location>
    <ligand>
        <name>ATP</name>
        <dbReference type="ChEBI" id="CHEBI:30616"/>
    </ligand>
</feature>
<dbReference type="GO" id="GO:0004674">
    <property type="term" value="F:protein serine/threonine kinase activity"/>
    <property type="evidence" value="ECO:0007669"/>
    <property type="project" value="UniProtKB-KW"/>
</dbReference>